<dbReference type="InterPro" id="IPR006626">
    <property type="entry name" value="PbH1"/>
</dbReference>
<dbReference type="GO" id="GO:0044423">
    <property type="term" value="C:virion component"/>
    <property type="evidence" value="ECO:0007669"/>
    <property type="project" value="UniProtKB-KW"/>
</dbReference>
<evidence type="ECO:0000256" key="2">
    <source>
        <dbReference type="ARBA" id="ARBA00022844"/>
    </source>
</evidence>
<dbReference type="InterPro" id="IPR024535">
    <property type="entry name" value="RHGA/B-epi-like_pectate_lyase"/>
</dbReference>
<name>A0A6J5NHT3_9CAUD</name>
<dbReference type="SMART" id="SM00710">
    <property type="entry name" value="PbH1"/>
    <property type="match status" value="8"/>
</dbReference>
<proteinExistence type="predicted"/>
<dbReference type="EMBL" id="LR798347">
    <property type="protein sequence ID" value="CAB5225522.1"/>
    <property type="molecule type" value="Genomic_DNA"/>
</dbReference>
<evidence type="ECO:0000256" key="1">
    <source>
        <dbReference type="ARBA" id="ARBA00004328"/>
    </source>
</evidence>
<feature type="domain" description="Rhamnogalacturonase A/B/Epimerase-like pectate lyase" evidence="3">
    <location>
        <begin position="16"/>
        <end position="258"/>
    </location>
</feature>
<keyword evidence="4" id="KW-0456">Lyase</keyword>
<dbReference type="InterPro" id="IPR012334">
    <property type="entry name" value="Pectin_lyas_fold"/>
</dbReference>
<gene>
    <name evidence="4" type="ORF">UFOVP680_20</name>
    <name evidence="5" type="ORF">UFOVP748_31</name>
</gene>
<dbReference type="InterPro" id="IPR011050">
    <property type="entry name" value="Pectin_lyase_fold/virulence"/>
</dbReference>
<dbReference type="GO" id="GO:0016829">
    <property type="term" value="F:lyase activity"/>
    <property type="evidence" value="ECO:0007669"/>
    <property type="project" value="UniProtKB-KW"/>
</dbReference>
<reference evidence="4" key="1">
    <citation type="submission" date="2020-04" db="EMBL/GenBank/DDBJ databases">
        <authorList>
            <person name="Chiriac C."/>
            <person name="Salcher M."/>
            <person name="Ghai R."/>
            <person name="Kavagutti S V."/>
        </authorList>
    </citation>
    <scope>NUCLEOTIDE SEQUENCE</scope>
</reference>
<accession>A0A6J5NHT3</accession>
<dbReference type="Pfam" id="PF12708">
    <property type="entry name" value="Pect-lyase_RHGA_epim"/>
    <property type="match status" value="1"/>
</dbReference>
<dbReference type="GO" id="GO:0051701">
    <property type="term" value="P:biological process involved in interaction with host"/>
    <property type="evidence" value="ECO:0007669"/>
    <property type="project" value="UniProtKB-ARBA"/>
</dbReference>
<sequence length="565" mass="58929">MALTKATYSMIDGAPVNVKDFGAVGNGIADDTAAILLAFQNGGHVVFPKGTYKVTTVLCQNVTGLSVDARSATFTSIYGNVFAFKGCDDFSWFGGTINAGAIPNPALTTTPESLPQNFLVFDANRIMLSGMTVVNAPANPLPCITAWNVGQTQINNNQTYYGGDNSIWVFGGFHVTASNNLILNQERGRGICFQKVNEGSITGNVCAEGKGDGFNAHGSANIAITGNSVYNMAVDPAILGLATGISIEWDENATPAQVAAAVANPQLYNGVFCRNITVSGNTISKTEFGVRIGNNVGISTGGSLSYGNQGQVVIDANNIFGVGIGINTGTSRQLRISNNMISTCNQGCIEINMGTDSGGYSSEDVYITNNRFTIFNVTNTGYSAVQFTAGFPTASDRIILTNNQWDNGQYAAGFTNVTGAALAVMEGNTSYVNGVATSTTKSSLMVQRQFSDQAGASTLSPYFINKAANEFTQSGAVGDTFTTVLAIPTNASIAAQIQIGTFDRVVCFGTIYAHNGTTPALTFTGTGAAFVQLSGGNLQIRGNTSGGTANYGGAYSIRYSLLNPS</sequence>
<comment type="subcellular location">
    <subcellularLocation>
        <location evidence="1">Virion</location>
    </subcellularLocation>
</comment>
<evidence type="ECO:0000313" key="5">
    <source>
        <dbReference type="EMBL" id="CAB5225522.1"/>
    </source>
</evidence>
<evidence type="ECO:0000313" key="4">
    <source>
        <dbReference type="EMBL" id="CAB4157061.1"/>
    </source>
</evidence>
<evidence type="ECO:0000259" key="3">
    <source>
        <dbReference type="Pfam" id="PF12708"/>
    </source>
</evidence>
<dbReference type="SUPFAM" id="SSF51126">
    <property type="entry name" value="Pectin lyase-like"/>
    <property type="match status" value="1"/>
</dbReference>
<dbReference type="EMBL" id="LR796649">
    <property type="protein sequence ID" value="CAB4157061.1"/>
    <property type="molecule type" value="Genomic_DNA"/>
</dbReference>
<keyword evidence="2" id="KW-0946">Virion</keyword>
<dbReference type="GO" id="GO:0019058">
    <property type="term" value="P:viral life cycle"/>
    <property type="evidence" value="ECO:0007669"/>
    <property type="project" value="UniProtKB-ARBA"/>
</dbReference>
<organism evidence="4">
    <name type="scientific">uncultured Caudovirales phage</name>
    <dbReference type="NCBI Taxonomy" id="2100421"/>
    <lineage>
        <taxon>Viruses</taxon>
        <taxon>Duplodnaviria</taxon>
        <taxon>Heunggongvirae</taxon>
        <taxon>Uroviricota</taxon>
        <taxon>Caudoviricetes</taxon>
        <taxon>Peduoviridae</taxon>
        <taxon>Maltschvirus</taxon>
        <taxon>Maltschvirus maltsch</taxon>
    </lineage>
</organism>
<dbReference type="Gene3D" id="2.160.20.10">
    <property type="entry name" value="Single-stranded right-handed beta-helix, Pectin lyase-like"/>
    <property type="match status" value="1"/>
</dbReference>
<protein>
    <submittedName>
        <fullName evidence="4">Pectate lyase superfamily protein</fullName>
    </submittedName>
</protein>